<comment type="caution">
    <text evidence="1">The sequence shown here is derived from an EMBL/GenBank/DDBJ whole genome shotgun (WGS) entry which is preliminary data.</text>
</comment>
<dbReference type="EMBL" id="NKUJ01001087">
    <property type="protein sequence ID" value="RMI93922.1"/>
    <property type="molecule type" value="Genomic_DNA"/>
</dbReference>
<reference evidence="1 2" key="1">
    <citation type="submission" date="2017-06" db="EMBL/GenBank/DDBJ databases">
        <title>Comparative genomic analysis of Ambrosia Fusariam Clade fungi.</title>
        <authorList>
            <person name="Stajich J.E."/>
            <person name="Carrillo J."/>
            <person name="Kijimoto T."/>
            <person name="Eskalen A."/>
            <person name="O'Donnell K."/>
            <person name="Kasson M."/>
        </authorList>
    </citation>
    <scope>NUCLEOTIDE SEQUENCE [LARGE SCALE GENOMIC DNA]</scope>
    <source>
        <strain evidence="1">UCR3666</strain>
    </source>
</reference>
<name>A0A3M2QLK3_9HYPO</name>
<sequence>MHNSRVVRHSRSCLQAAALVGPGLDMRQKFVPWVVKLPLLTGPWLETRHNITRALTGLALPYSLVTYANYR</sequence>
<accession>A0A3M2QLK3</accession>
<dbReference type="Proteomes" id="UP000277212">
    <property type="component" value="Unassembled WGS sequence"/>
</dbReference>
<evidence type="ECO:0000313" key="2">
    <source>
        <dbReference type="Proteomes" id="UP000277212"/>
    </source>
</evidence>
<organism evidence="1 2">
    <name type="scientific">Fusarium kuroshium</name>
    <dbReference type="NCBI Taxonomy" id="2010991"/>
    <lineage>
        <taxon>Eukaryota</taxon>
        <taxon>Fungi</taxon>
        <taxon>Dikarya</taxon>
        <taxon>Ascomycota</taxon>
        <taxon>Pezizomycotina</taxon>
        <taxon>Sordariomycetes</taxon>
        <taxon>Hypocreomycetidae</taxon>
        <taxon>Hypocreales</taxon>
        <taxon>Nectriaceae</taxon>
        <taxon>Fusarium</taxon>
        <taxon>Fusarium solani species complex</taxon>
    </lineage>
</organism>
<protein>
    <submittedName>
        <fullName evidence="1">Uncharacterized protein</fullName>
    </submittedName>
</protein>
<evidence type="ECO:0000313" key="1">
    <source>
        <dbReference type="EMBL" id="RMI93922.1"/>
    </source>
</evidence>
<keyword evidence="2" id="KW-1185">Reference proteome</keyword>
<proteinExistence type="predicted"/>
<gene>
    <name evidence="1" type="ORF">CDV36_016514</name>
</gene>
<dbReference type="AlphaFoldDB" id="A0A3M2QLK3"/>